<name>A0A918E1R2_9ACTN</name>
<proteinExistence type="predicted"/>
<reference evidence="1" key="1">
    <citation type="journal article" date="2014" name="Int. J. Syst. Evol. Microbiol.">
        <title>Complete genome sequence of Corynebacterium casei LMG S-19264T (=DSM 44701T), isolated from a smear-ripened cheese.</title>
        <authorList>
            <consortium name="US DOE Joint Genome Institute (JGI-PGF)"/>
            <person name="Walter F."/>
            <person name="Albersmeier A."/>
            <person name="Kalinowski J."/>
            <person name="Ruckert C."/>
        </authorList>
    </citation>
    <scope>NUCLEOTIDE SEQUENCE</scope>
    <source>
        <strain evidence="1">CGMCC 4.7201</strain>
    </source>
</reference>
<comment type="caution">
    <text evidence="1">The sequence shown here is derived from an EMBL/GenBank/DDBJ whole genome shotgun (WGS) entry which is preliminary data.</text>
</comment>
<sequence>MTFRDWWAVGLAWGGLDSALLDGDISSVRNGLADQIRFCRYAYAWRQFGVQAAGVNMEEVRARLVGRFGPEAEGWLAEVPNLAARLAARWGFVLGELFASGASSVVWRCQWADGTPAVLKLSPDRVCQTSGVTGVVGVTGGLPTGGR</sequence>
<gene>
    <name evidence="1" type="ORF">GCM10012280_62880</name>
</gene>
<keyword evidence="2" id="KW-1185">Reference proteome</keyword>
<evidence type="ECO:0000313" key="2">
    <source>
        <dbReference type="Proteomes" id="UP000641932"/>
    </source>
</evidence>
<protein>
    <submittedName>
        <fullName evidence="1">Uncharacterized protein</fullName>
    </submittedName>
</protein>
<dbReference type="Proteomes" id="UP000641932">
    <property type="component" value="Unassembled WGS sequence"/>
</dbReference>
<dbReference type="EMBL" id="BMMS01000039">
    <property type="protein sequence ID" value="GGO98529.1"/>
    <property type="molecule type" value="Genomic_DNA"/>
</dbReference>
<reference evidence="1" key="2">
    <citation type="submission" date="2020-09" db="EMBL/GenBank/DDBJ databases">
        <authorList>
            <person name="Sun Q."/>
            <person name="Zhou Y."/>
        </authorList>
    </citation>
    <scope>NUCLEOTIDE SEQUENCE</scope>
    <source>
        <strain evidence="1">CGMCC 4.7201</strain>
    </source>
</reference>
<evidence type="ECO:0000313" key="1">
    <source>
        <dbReference type="EMBL" id="GGO98529.1"/>
    </source>
</evidence>
<dbReference type="AlphaFoldDB" id="A0A918E1R2"/>
<accession>A0A918E1R2</accession>
<organism evidence="1 2">
    <name type="scientific">Wenjunlia tyrosinilytica</name>
    <dbReference type="NCBI Taxonomy" id="1544741"/>
    <lineage>
        <taxon>Bacteria</taxon>
        <taxon>Bacillati</taxon>
        <taxon>Actinomycetota</taxon>
        <taxon>Actinomycetes</taxon>
        <taxon>Kitasatosporales</taxon>
        <taxon>Streptomycetaceae</taxon>
        <taxon>Wenjunlia</taxon>
    </lineage>
</organism>